<feature type="region of interest" description="Disordered" evidence="5">
    <location>
        <begin position="316"/>
        <end position="406"/>
    </location>
</feature>
<feature type="compositionally biased region" description="Low complexity" evidence="5">
    <location>
        <begin position="340"/>
        <end position="363"/>
    </location>
</feature>
<feature type="domain" description="Runt" evidence="6">
    <location>
        <begin position="74"/>
        <end position="202"/>
    </location>
</feature>
<dbReference type="InterPro" id="IPR008967">
    <property type="entry name" value="p53-like_TF_DNA-bd_sf"/>
</dbReference>
<dbReference type="Pfam" id="PF00853">
    <property type="entry name" value="Runt"/>
    <property type="match status" value="1"/>
</dbReference>
<gene>
    <name evidence="7" type="primary">Runx1</name>
    <name evidence="7" type="ORF">g.27561</name>
</gene>
<evidence type="ECO:0000256" key="2">
    <source>
        <dbReference type="ARBA" id="ARBA00023015"/>
    </source>
</evidence>
<feature type="compositionally biased region" description="Low complexity" evidence="5">
    <location>
        <begin position="390"/>
        <end position="399"/>
    </location>
</feature>
<evidence type="ECO:0000256" key="5">
    <source>
        <dbReference type="SAM" id="MobiDB-lite"/>
    </source>
</evidence>
<protein>
    <submittedName>
        <fullName evidence="7">Runt-related transcription factor 1</fullName>
    </submittedName>
</protein>
<organism evidence="7">
    <name type="scientific">Zeugodacus cucurbitae</name>
    <name type="common">Melon fruit fly</name>
    <name type="synonym">Bactrocera cucurbitae</name>
    <dbReference type="NCBI Taxonomy" id="28588"/>
    <lineage>
        <taxon>Eukaryota</taxon>
        <taxon>Metazoa</taxon>
        <taxon>Ecdysozoa</taxon>
        <taxon>Arthropoda</taxon>
        <taxon>Hexapoda</taxon>
        <taxon>Insecta</taxon>
        <taxon>Pterygota</taxon>
        <taxon>Neoptera</taxon>
        <taxon>Endopterygota</taxon>
        <taxon>Diptera</taxon>
        <taxon>Brachycera</taxon>
        <taxon>Muscomorpha</taxon>
        <taxon>Tephritoidea</taxon>
        <taxon>Tephritidae</taxon>
        <taxon>Zeugodacus</taxon>
        <taxon>Zeugodacus</taxon>
    </lineage>
</organism>
<dbReference type="GO" id="GO:0005524">
    <property type="term" value="F:ATP binding"/>
    <property type="evidence" value="ECO:0007669"/>
    <property type="project" value="InterPro"/>
</dbReference>
<dbReference type="PROSITE" id="PS51062">
    <property type="entry name" value="RUNT"/>
    <property type="match status" value="1"/>
</dbReference>
<dbReference type="GO" id="GO:0000981">
    <property type="term" value="F:DNA-binding transcription factor activity, RNA polymerase II-specific"/>
    <property type="evidence" value="ECO:0007669"/>
    <property type="project" value="TreeGrafter"/>
</dbReference>
<dbReference type="InterPro" id="IPR000040">
    <property type="entry name" value="AML1_Runt"/>
</dbReference>
<keyword evidence="2" id="KW-0805">Transcription regulation</keyword>
<proteinExistence type="predicted"/>
<keyword evidence="3" id="KW-0804">Transcription</keyword>
<evidence type="ECO:0000313" key="7">
    <source>
        <dbReference type="EMBL" id="JAD02756.1"/>
    </source>
</evidence>
<name>A0A0A1WVX4_ZEUCU</name>
<feature type="compositionally biased region" description="Low complexity" evidence="5">
    <location>
        <begin position="28"/>
        <end position="55"/>
    </location>
</feature>
<keyword evidence="4" id="KW-0539">Nucleus</keyword>
<dbReference type="GO" id="GO:0000978">
    <property type="term" value="F:RNA polymerase II cis-regulatory region sequence-specific DNA binding"/>
    <property type="evidence" value="ECO:0007669"/>
    <property type="project" value="TreeGrafter"/>
</dbReference>
<dbReference type="InterPro" id="IPR013524">
    <property type="entry name" value="Runt_dom"/>
</dbReference>
<sequence length="586" mass="63020">MHISSEVSSTTNHQQPPPASGALPSKRNSTSANNNTNNNNNNNNSVNNNNTSGSNKKPVDTSPYLTPENLFERTVDVLLAEHPGELVKTGSPHVVCTTLPTHWRSNKTLPIAFKVLALGEVMDGTIVTIRAGNDENFSAELRNCTAVMKNQVAKFNDLRFVGRSGRGKSFTLSIVISTNPIQIATYNKAIKVTVDGPREPRSKVRHQGFHPFAFGPQRFGPGDPLMGGLPFKFPGFAHHLVGMHSHLHAPDWRALSAVSNPAALARPGFPHGAPFFHHQHPAFQAHNIAGNLERHGLRALNDTHPHLTQLRQLSTVGAAHSTTSPEGSPTTTTNNLSGRPTLTISPPLTTTNSDNDNNNNIDTGFESDSISVTGSPRKTSSLHEDDDGRSTSPPSNSGSASGGGAFTSLIQRNSTLRKNEFLNGFASQFSPTANNFNPALAAQLFLQNPLLPQPSQWLYTQLYGNYNEFPWFRGAGNAVGDGLTQPLPGALPAEVPSATSLTATDAASDGVNLVKRCVTLISHSPDVENANPNASPPVTSTRRSPSPVETIDLDDVSTTSRTELERSEFGPIRCHTPKATDVWRPY</sequence>
<evidence type="ECO:0000256" key="3">
    <source>
        <dbReference type="ARBA" id="ARBA00023163"/>
    </source>
</evidence>
<feature type="compositionally biased region" description="Low complexity" evidence="5">
    <location>
        <begin position="321"/>
        <end position="333"/>
    </location>
</feature>
<feature type="compositionally biased region" description="Low complexity" evidence="5">
    <location>
        <begin position="536"/>
        <end position="548"/>
    </location>
</feature>
<dbReference type="Gene3D" id="2.60.40.720">
    <property type="match status" value="1"/>
</dbReference>
<dbReference type="PANTHER" id="PTHR11950">
    <property type="entry name" value="RUNT RELATED"/>
    <property type="match status" value="1"/>
</dbReference>
<evidence type="ECO:0000256" key="1">
    <source>
        <dbReference type="ARBA" id="ARBA00004123"/>
    </source>
</evidence>
<reference evidence="7" key="1">
    <citation type="submission" date="2014-11" db="EMBL/GenBank/DDBJ databases">
        <authorList>
            <person name="Geib S."/>
        </authorList>
    </citation>
    <scope>NUCLEOTIDE SEQUENCE</scope>
</reference>
<dbReference type="PANTHER" id="PTHR11950:SF48">
    <property type="entry name" value="RUNT RELATED B"/>
    <property type="match status" value="1"/>
</dbReference>
<dbReference type="GO" id="GO:0005634">
    <property type="term" value="C:nucleus"/>
    <property type="evidence" value="ECO:0007669"/>
    <property type="project" value="UniProtKB-SubCell"/>
</dbReference>
<evidence type="ECO:0000259" key="6">
    <source>
        <dbReference type="PROSITE" id="PS51062"/>
    </source>
</evidence>
<feature type="compositionally biased region" description="Polar residues" evidence="5">
    <location>
        <begin position="366"/>
        <end position="379"/>
    </location>
</feature>
<dbReference type="EMBL" id="GBXI01011536">
    <property type="protein sequence ID" value="JAD02756.1"/>
    <property type="molecule type" value="Transcribed_RNA"/>
</dbReference>
<feature type="region of interest" description="Disordered" evidence="5">
    <location>
        <begin position="525"/>
        <end position="564"/>
    </location>
</feature>
<dbReference type="GO" id="GO:0001709">
    <property type="term" value="P:cell fate determination"/>
    <property type="evidence" value="ECO:0007669"/>
    <property type="project" value="UniProtKB-ARBA"/>
</dbReference>
<feature type="compositionally biased region" description="Polar residues" evidence="5">
    <location>
        <begin position="1"/>
        <end position="14"/>
    </location>
</feature>
<dbReference type="PRINTS" id="PR00967">
    <property type="entry name" value="ONCOGENEAML1"/>
</dbReference>
<dbReference type="GO" id="GO:0048592">
    <property type="term" value="P:eye morphogenesis"/>
    <property type="evidence" value="ECO:0007669"/>
    <property type="project" value="UniProtKB-ARBA"/>
</dbReference>
<evidence type="ECO:0000256" key="4">
    <source>
        <dbReference type="ARBA" id="ARBA00023242"/>
    </source>
</evidence>
<reference evidence="7" key="2">
    <citation type="journal article" date="2015" name="Gigascience">
        <title>Reconstructing a comprehensive transcriptome assembly of a white-pupal translocated strain of the pest fruit fly Bactrocera cucurbitae.</title>
        <authorList>
            <person name="Sim S.B."/>
            <person name="Calla B."/>
            <person name="Hall B."/>
            <person name="DeRego T."/>
            <person name="Geib S.M."/>
        </authorList>
    </citation>
    <scope>NUCLEOTIDE SEQUENCE</scope>
</reference>
<comment type="subcellular location">
    <subcellularLocation>
        <location evidence="1">Nucleus</location>
    </subcellularLocation>
</comment>
<dbReference type="SUPFAM" id="SSF49417">
    <property type="entry name" value="p53-like transcription factors"/>
    <property type="match status" value="1"/>
</dbReference>
<dbReference type="InterPro" id="IPR012346">
    <property type="entry name" value="p53/RUNT-type_TF_DNA-bd_sf"/>
</dbReference>
<feature type="region of interest" description="Disordered" evidence="5">
    <location>
        <begin position="1"/>
        <end position="65"/>
    </location>
</feature>
<dbReference type="AlphaFoldDB" id="A0A0A1WVX4"/>
<accession>A0A0A1WVX4</accession>
<dbReference type="FunFam" id="2.60.40.720:FF:000001">
    <property type="entry name" value="Runt-related transcription factor"/>
    <property type="match status" value="1"/>
</dbReference>